<evidence type="ECO:0000256" key="1">
    <source>
        <dbReference type="SAM" id="MobiDB-lite"/>
    </source>
</evidence>
<evidence type="ECO:0000313" key="3">
    <source>
        <dbReference type="Proteomes" id="UP000639338"/>
    </source>
</evidence>
<feature type="region of interest" description="Disordered" evidence="1">
    <location>
        <begin position="1"/>
        <end position="61"/>
    </location>
</feature>
<sequence>MADDDAPAWDLGDVEETKPSQPSSRARTPVAGSQPLSGRSSGTTTPGGTKNPKQPPRPKLDYSIFAKAPKPEYTLHWVKPLFLNYQYLWNYRQFYYNDVIDYLNKRNRGISRDRPNAEEWSERMFKLYDHKNTNRSVKQIADVRLMNEYKPEPRYYSYHTRAYYSLKYQKIL</sequence>
<evidence type="ECO:0000313" key="2">
    <source>
        <dbReference type="EMBL" id="KAF7994056.1"/>
    </source>
</evidence>
<dbReference type="OrthoDB" id="6344929at2759"/>
<dbReference type="AlphaFoldDB" id="A0A834XXP1"/>
<keyword evidence="3" id="KW-1185">Reference proteome</keyword>
<evidence type="ECO:0008006" key="4">
    <source>
        <dbReference type="Google" id="ProtNLM"/>
    </source>
</evidence>
<feature type="compositionally biased region" description="Low complexity" evidence="1">
    <location>
        <begin position="37"/>
        <end position="49"/>
    </location>
</feature>
<accession>A0A834XXP1</accession>
<protein>
    <recommendedName>
        <fullName evidence="4">Flightin</fullName>
    </recommendedName>
</protein>
<dbReference type="EMBL" id="JACMRX010000003">
    <property type="protein sequence ID" value="KAF7994056.1"/>
    <property type="molecule type" value="Genomic_DNA"/>
</dbReference>
<name>A0A834XXP1_APHGI</name>
<proteinExistence type="predicted"/>
<comment type="caution">
    <text evidence="2">The sequence shown here is derived from an EMBL/GenBank/DDBJ whole genome shotgun (WGS) entry which is preliminary data.</text>
</comment>
<reference evidence="2 3" key="1">
    <citation type="submission" date="2020-08" db="EMBL/GenBank/DDBJ databases">
        <title>Aphidius gifuensis genome sequencing and assembly.</title>
        <authorList>
            <person name="Du Z."/>
        </authorList>
    </citation>
    <scope>NUCLEOTIDE SEQUENCE [LARGE SCALE GENOMIC DNA]</scope>
    <source>
        <strain evidence="2">YNYX2018</strain>
        <tissue evidence="2">Adults</tissue>
    </source>
</reference>
<dbReference type="Proteomes" id="UP000639338">
    <property type="component" value="Unassembled WGS sequence"/>
</dbReference>
<gene>
    <name evidence="2" type="ORF">HCN44_011325</name>
</gene>
<organism evidence="2 3">
    <name type="scientific">Aphidius gifuensis</name>
    <name type="common">Parasitoid wasp</name>
    <dbReference type="NCBI Taxonomy" id="684658"/>
    <lineage>
        <taxon>Eukaryota</taxon>
        <taxon>Metazoa</taxon>
        <taxon>Ecdysozoa</taxon>
        <taxon>Arthropoda</taxon>
        <taxon>Hexapoda</taxon>
        <taxon>Insecta</taxon>
        <taxon>Pterygota</taxon>
        <taxon>Neoptera</taxon>
        <taxon>Endopterygota</taxon>
        <taxon>Hymenoptera</taxon>
        <taxon>Apocrita</taxon>
        <taxon>Ichneumonoidea</taxon>
        <taxon>Braconidae</taxon>
        <taxon>Aphidiinae</taxon>
        <taxon>Aphidius</taxon>
    </lineage>
</organism>